<dbReference type="InterPro" id="IPR005512">
    <property type="entry name" value="PRONE_dom"/>
</dbReference>
<dbReference type="Gramene" id="ONK67111">
    <property type="protein sequence ID" value="ONK67111"/>
    <property type="gene ID" value="A4U43_C06F15830"/>
</dbReference>
<dbReference type="Gene3D" id="1.20.58.2010">
    <property type="entry name" value="PRONE domain, subdomain 1"/>
    <property type="match status" value="1"/>
</dbReference>
<evidence type="ECO:0000313" key="4">
    <source>
        <dbReference type="EMBL" id="ONK67111.1"/>
    </source>
</evidence>
<dbReference type="AlphaFoldDB" id="A0A5P1ERB6"/>
<feature type="domain" description="PRONE" evidence="3">
    <location>
        <begin position="1"/>
        <end position="119"/>
    </location>
</feature>
<accession>A0A5P1ERB6</accession>
<dbReference type="Pfam" id="PF03759">
    <property type="entry name" value="PRONE"/>
    <property type="match status" value="1"/>
</dbReference>
<reference evidence="5" key="1">
    <citation type="journal article" date="2017" name="Nat. Commun.">
        <title>The asparagus genome sheds light on the origin and evolution of a young Y chromosome.</title>
        <authorList>
            <person name="Harkess A."/>
            <person name="Zhou J."/>
            <person name="Xu C."/>
            <person name="Bowers J.E."/>
            <person name="Van der Hulst R."/>
            <person name="Ayyampalayam S."/>
            <person name="Mercati F."/>
            <person name="Riccardi P."/>
            <person name="McKain M.R."/>
            <person name="Kakrana A."/>
            <person name="Tang H."/>
            <person name="Ray J."/>
            <person name="Groenendijk J."/>
            <person name="Arikit S."/>
            <person name="Mathioni S.M."/>
            <person name="Nakano M."/>
            <person name="Shan H."/>
            <person name="Telgmann-Rauber A."/>
            <person name="Kanno A."/>
            <person name="Yue Z."/>
            <person name="Chen H."/>
            <person name="Li W."/>
            <person name="Chen Y."/>
            <person name="Xu X."/>
            <person name="Zhang Y."/>
            <person name="Luo S."/>
            <person name="Chen H."/>
            <person name="Gao J."/>
            <person name="Mao Z."/>
            <person name="Pires J.C."/>
            <person name="Luo M."/>
            <person name="Kudrna D."/>
            <person name="Wing R.A."/>
            <person name="Meyers B.C."/>
            <person name="Yi K."/>
            <person name="Kong H."/>
            <person name="Lavrijsen P."/>
            <person name="Sunseri F."/>
            <person name="Falavigna A."/>
            <person name="Ye Y."/>
            <person name="Leebens-Mack J.H."/>
            <person name="Chen G."/>
        </authorList>
    </citation>
    <scope>NUCLEOTIDE SEQUENCE [LARGE SCALE GENOMIC DNA]</scope>
    <source>
        <strain evidence="5">cv. DH0086</strain>
    </source>
</reference>
<evidence type="ECO:0000256" key="1">
    <source>
        <dbReference type="ARBA" id="ARBA00022658"/>
    </source>
</evidence>
<evidence type="ECO:0000259" key="3">
    <source>
        <dbReference type="PROSITE" id="PS51334"/>
    </source>
</evidence>
<dbReference type="PROSITE" id="PS51334">
    <property type="entry name" value="PRONE"/>
    <property type="match status" value="1"/>
</dbReference>
<dbReference type="InterPro" id="IPR038937">
    <property type="entry name" value="RopGEF"/>
</dbReference>
<sequence>SSDDGFNNRRPAGARLERFWWRKSRPLQRHQLGSCFAKEILDSFHDQEFWYVDQGILAPETNGSASFRMQFQRHEEKWLLPVPHVPARGLQETLRKQLHHKRECTNQILKHTMAINSNA</sequence>
<keyword evidence="1 2" id="KW-0344">Guanine-nucleotide releasing factor</keyword>
<gene>
    <name evidence="4" type="ORF">A4U43_C06F15830</name>
</gene>
<dbReference type="EMBL" id="CM007386">
    <property type="protein sequence ID" value="ONK67111.1"/>
    <property type="molecule type" value="Genomic_DNA"/>
</dbReference>
<dbReference type="Proteomes" id="UP000243459">
    <property type="component" value="Chromosome 6"/>
</dbReference>
<protein>
    <recommendedName>
        <fullName evidence="3">PRONE domain-containing protein</fullName>
    </recommendedName>
</protein>
<dbReference type="PANTHER" id="PTHR33101">
    <property type="entry name" value="ROP GUANINE NUCLEOTIDE EXCHANGE FACTOR 1"/>
    <property type="match status" value="1"/>
</dbReference>
<organism evidence="4 5">
    <name type="scientific">Asparagus officinalis</name>
    <name type="common">Garden asparagus</name>
    <dbReference type="NCBI Taxonomy" id="4686"/>
    <lineage>
        <taxon>Eukaryota</taxon>
        <taxon>Viridiplantae</taxon>
        <taxon>Streptophyta</taxon>
        <taxon>Embryophyta</taxon>
        <taxon>Tracheophyta</taxon>
        <taxon>Spermatophyta</taxon>
        <taxon>Magnoliopsida</taxon>
        <taxon>Liliopsida</taxon>
        <taxon>Asparagales</taxon>
        <taxon>Asparagaceae</taxon>
        <taxon>Asparagoideae</taxon>
        <taxon>Asparagus</taxon>
    </lineage>
</organism>
<evidence type="ECO:0000313" key="5">
    <source>
        <dbReference type="Proteomes" id="UP000243459"/>
    </source>
</evidence>
<evidence type="ECO:0000256" key="2">
    <source>
        <dbReference type="PROSITE-ProRule" id="PRU00663"/>
    </source>
</evidence>
<dbReference type="GO" id="GO:0005085">
    <property type="term" value="F:guanyl-nucleotide exchange factor activity"/>
    <property type="evidence" value="ECO:0007669"/>
    <property type="project" value="UniProtKB-UniRule"/>
</dbReference>
<name>A0A5P1ERB6_ASPOF</name>
<proteinExistence type="predicted"/>
<feature type="non-terminal residue" evidence="4">
    <location>
        <position position="1"/>
    </location>
</feature>
<keyword evidence="5" id="KW-1185">Reference proteome</keyword>
<dbReference type="PANTHER" id="PTHR33101:SF14">
    <property type="entry name" value="ROP GUANINE NUCLEOTIDE EXCHANGE FACTOR 7"/>
    <property type="match status" value="1"/>
</dbReference>